<feature type="domain" description="Myb/SANT-like" evidence="2">
    <location>
        <begin position="252"/>
        <end position="346"/>
    </location>
</feature>
<organism evidence="3 4">
    <name type="scientific">Crotalaria pallida</name>
    <name type="common">Smooth rattlebox</name>
    <name type="synonym">Crotalaria striata</name>
    <dbReference type="NCBI Taxonomy" id="3830"/>
    <lineage>
        <taxon>Eukaryota</taxon>
        <taxon>Viridiplantae</taxon>
        <taxon>Streptophyta</taxon>
        <taxon>Embryophyta</taxon>
        <taxon>Tracheophyta</taxon>
        <taxon>Spermatophyta</taxon>
        <taxon>Magnoliopsida</taxon>
        <taxon>eudicotyledons</taxon>
        <taxon>Gunneridae</taxon>
        <taxon>Pentapetalae</taxon>
        <taxon>rosids</taxon>
        <taxon>fabids</taxon>
        <taxon>Fabales</taxon>
        <taxon>Fabaceae</taxon>
        <taxon>Papilionoideae</taxon>
        <taxon>50 kb inversion clade</taxon>
        <taxon>genistoids sensu lato</taxon>
        <taxon>core genistoids</taxon>
        <taxon>Crotalarieae</taxon>
        <taxon>Crotalaria</taxon>
    </lineage>
</organism>
<feature type="domain" description="Myb/SANT-like" evidence="2">
    <location>
        <begin position="33"/>
        <end position="127"/>
    </location>
</feature>
<feature type="compositionally biased region" description="Basic and acidic residues" evidence="1">
    <location>
        <begin position="182"/>
        <end position="193"/>
    </location>
</feature>
<evidence type="ECO:0000313" key="4">
    <source>
        <dbReference type="Proteomes" id="UP001372338"/>
    </source>
</evidence>
<feature type="region of interest" description="Disordered" evidence="1">
    <location>
        <begin position="175"/>
        <end position="205"/>
    </location>
</feature>
<dbReference type="PANTHER" id="PTHR47584">
    <property type="match status" value="1"/>
</dbReference>
<name>A0AAN9P7C8_CROPI</name>
<evidence type="ECO:0000313" key="3">
    <source>
        <dbReference type="EMBL" id="KAK7287179.1"/>
    </source>
</evidence>
<comment type="caution">
    <text evidence="3">The sequence shown here is derived from an EMBL/GenBank/DDBJ whole genome shotgun (WGS) entry which is preliminary data.</text>
</comment>
<dbReference type="Pfam" id="PF12776">
    <property type="entry name" value="Myb_DNA-bind_3"/>
    <property type="match status" value="2"/>
</dbReference>
<gene>
    <name evidence="3" type="ORF">RIF29_00280</name>
</gene>
<dbReference type="AlphaFoldDB" id="A0AAN9P7C8"/>
<dbReference type="InterPro" id="IPR024752">
    <property type="entry name" value="Myb/SANT-like_dom"/>
</dbReference>
<keyword evidence="4" id="KW-1185">Reference proteome</keyword>
<dbReference type="Proteomes" id="UP001372338">
    <property type="component" value="Unassembled WGS sequence"/>
</dbReference>
<sequence>MPLHRGARYQRSLFGSGRAFYGPRMSAPISKATWTPEFHKIFIDLSVEETLKGNKPGTHFTKEGWANLLESFYAKAGVRYDKIQVKNHYDLTRKQWKIWVKLIDDSTMKWNPETNKFGASVEDWHNYIKANPEAAQFQFKEIQFKDKLDIIFGGEIQQGETKTVIRLKRHNDASATSPLYGKEQEKKRPRISDEETLGEQPTPTTVYVRSRRKGVGRDCELNNTIVVNAVPINMISSEQSISSSPPPIIKAKWTPLVHKIFVDICLQETVKGNKPGKHFTKEGWKNIMDSFYLKTGLNYDRLQLKNHWDLMKGQWKIWCKLIGTSYMKWDPSNQKFEATEEDWAKYLKSNPDAAQFRLKELQFTDILETIFNGTSTTVTEEIEPAKQQRKSDDSDVTFPWHKKEANTAKLEEKSNCLCDAVASRNVVPILKNAAAISSIEGKRNYSIGECIECLDSMEEIEQGSDLYLFALDVFLKQEYREIFLQLKRPNLRVSWLQRLQSAGPPSL</sequence>
<accession>A0AAN9P7C8</accession>
<reference evidence="3 4" key="1">
    <citation type="submission" date="2024-01" db="EMBL/GenBank/DDBJ databases">
        <title>The genomes of 5 underutilized Papilionoideae crops provide insights into root nodulation and disease resistanc.</title>
        <authorList>
            <person name="Yuan L."/>
        </authorList>
    </citation>
    <scope>NUCLEOTIDE SEQUENCE [LARGE SCALE GENOMIC DNA]</scope>
    <source>
        <strain evidence="3">ZHUSHIDOU_FW_LH</strain>
        <tissue evidence="3">Leaf</tissue>
    </source>
</reference>
<proteinExistence type="predicted"/>
<evidence type="ECO:0000256" key="1">
    <source>
        <dbReference type="SAM" id="MobiDB-lite"/>
    </source>
</evidence>
<protein>
    <recommendedName>
        <fullName evidence="2">Myb/SANT-like domain-containing protein</fullName>
    </recommendedName>
</protein>
<dbReference type="EMBL" id="JAYWIO010000001">
    <property type="protein sequence ID" value="KAK7287179.1"/>
    <property type="molecule type" value="Genomic_DNA"/>
</dbReference>
<dbReference type="PANTHER" id="PTHR47584:SF17">
    <property type="entry name" value="MYB_SANT-LIKE DNA-BINDING DOMAIN PROTEIN"/>
    <property type="match status" value="1"/>
</dbReference>
<dbReference type="InterPro" id="IPR045026">
    <property type="entry name" value="LIMYB"/>
</dbReference>
<evidence type="ECO:0000259" key="2">
    <source>
        <dbReference type="Pfam" id="PF12776"/>
    </source>
</evidence>